<proteinExistence type="predicted"/>
<protein>
    <submittedName>
        <fullName evidence="1">Uncharacterized protein</fullName>
    </submittedName>
</protein>
<reference evidence="1" key="2">
    <citation type="journal article" date="2007" name="Science">
        <title>Draft genome sequence of the sexually transmitted pathogen Trichomonas vaginalis.</title>
        <authorList>
            <person name="Carlton J.M."/>
            <person name="Hirt R.P."/>
            <person name="Silva J.C."/>
            <person name="Delcher A.L."/>
            <person name="Schatz M."/>
            <person name="Zhao Q."/>
            <person name="Wortman J.R."/>
            <person name="Bidwell S.L."/>
            <person name="Alsmark U.C.M."/>
            <person name="Besteiro S."/>
            <person name="Sicheritz-Ponten T."/>
            <person name="Noel C.J."/>
            <person name="Dacks J.B."/>
            <person name="Foster P.G."/>
            <person name="Simillion C."/>
            <person name="Van de Peer Y."/>
            <person name="Miranda-Saavedra D."/>
            <person name="Barton G.J."/>
            <person name="Westrop G.D."/>
            <person name="Mueller S."/>
            <person name="Dessi D."/>
            <person name="Fiori P.L."/>
            <person name="Ren Q."/>
            <person name="Paulsen I."/>
            <person name="Zhang H."/>
            <person name="Bastida-Corcuera F.D."/>
            <person name="Simoes-Barbosa A."/>
            <person name="Brown M.T."/>
            <person name="Hayes R.D."/>
            <person name="Mukherjee M."/>
            <person name="Okumura C.Y."/>
            <person name="Schneider R."/>
            <person name="Smith A.J."/>
            <person name="Vanacova S."/>
            <person name="Villalvazo M."/>
            <person name="Haas B.J."/>
            <person name="Pertea M."/>
            <person name="Feldblyum T.V."/>
            <person name="Utterback T.R."/>
            <person name="Shu C.L."/>
            <person name="Osoegawa K."/>
            <person name="de Jong P.J."/>
            <person name="Hrdy I."/>
            <person name="Horvathova L."/>
            <person name="Zubacova Z."/>
            <person name="Dolezal P."/>
            <person name="Malik S.B."/>
            <person name="Logsdon J.M. Jr."/>
            <person name="Henze K."/>
            <person name="Gupta A."/>
            <person name="Wang C.C."/>
            <person name="Dunne R.L."/>
            <person name="Upcroft J.A."/>
            <person name="Upcroft P."/>
            <person name="White O."/>
            <person name="Salzberg S.L."/>
            <person name="Tang P."/>
            <person name="Chiu C.-H."/>
            <person name="Lee Y.-S."/>
            <person name="Embley T.M."/>
            <person name="Coombs G.H."/>
            <person name="Mottram J.C."/>
            <person name="Tachezy J."/>
            <person name="Fraser-Liggett C.M."/>
            <person name="Johnson P.J."/>
        </authorList>
    </citation>
    <scope>NUCLEOTIDE SEQUENCE [LARGE SCALE GENOMIC DNA]</scope>
    <source>
        <strain evidence="1">G3</strain>
    </source>
</reference>
<reference evidence="1" key="1">
    <citation type="submission" date="2006-10" db="EMBL/GenBank/DDBJ databases">
        <authorList>
            <person name="Amadeo P."/>
            <person name="Zhao Q."/>
            <person name="Wortman J."/>
            <person name="Fraser-Liggett C."/>
            <person name="Carlton J."/>
        </authorList>
    </citation>
    <scope>NUCLEOTIDE SEQUENCE</scope>
    <source>
        <strain evidence="1">G3</strain>
    </source>
</reference>
<name>A2DI25_TRIV3</name>
<dbReference type="AlphaFoldDB" id="A2DI25"/>
<dbReference type="VEuPathDB" id="TrichDB:TVAG_402700"/>
<dbReference type="InterPro" id="IPR016024">
    <property type="entry name" value="ARM-type_fold"/>
</dbReference>
<dbReference type="KEGG" id="tva:5465545"/>
<organism evidence="1 2">
    <name type="scientific">Trichomonas vaginalis (strain ATCC PRA-98 / G3)</name>
    <dbReference type="NCBI Taxonomy" id="412133"/>
    <lineage>
        <taxon>Eukaryota</taxon>
        <taxon>Metamonada</taxon>
        <taxon>Parabasalia</taxon>
        <taxon>Trichomonadida</taxon>
        <taxon>Trichomonadidae</taxon>
        <taxon>Trichomonas</taxon>
    </lineage>
</organism>
<dbReference type="EMBL" id="DS113202">
    <property type="protein sequence ID" value="EAY20014.1"/>
    <property type="molecule type" value="Genomic_DNA"/>
</dbReference>
<dbReference type="VEuPathDB" id="TrichDB:TVAGG3_0272400"/>
<gene>
    <name evidence="1" type="ORF">TVAG_402700</name>
</gene>
<dbReference type="InParanoid" id="A2DI25"/>
<dbReference type="Proteomes" id="UP000001542">
    <property type="component" value="Unassembled WGS sequence"/>
</dbReference>
<evidence type="ECO:0000313" key="1">
    <source>
        <dbReference type="EMBL" id="EAY20014.1"/>
    </source>
</evidence>
<keyword evidence="2" id="KW-1185">Reference proteome</keyword>
<dbReference type="SUPFAM" id="SSF48371">
    <property type="entry name" value="ARM repeat"/>
    <property type="match status" value="1"/>
</dbReference>
<sequence>MAQNIFTAYQQGGYGYCTKFVDELAEFSLETSPFLICCDESRTQYVPSLLVSMVMHPPNNETLFSVLRCLSSITVYSTSKKFSKPQFILELLGQIAEPVQFNQSLSAYSNTKYKTDPPSSSKIQLYCLNIILNLIKHGEIEPSSLLQFDIVPPLFTASKTDSAPEAMKLIQNW</sequence>
<dbReference type="RefSeq" id="XP_001581000.1">
    <property type="nucleotide sequence ID" value="XM_001580950.1"/>
</dbReference>
<accession>A2DI25</accession>
<evidence type="ECO:0000313" key="2">
    <source>
        <dbReference type="Proteomes" id="UP000001542"/>
    </source>
</evidence>